<sequence length="436" mass="47818">MSNTQAARWLALNALDAVVNGSGSLDANLAKMAADDLAPAERSLARMIASVTARHWFQLDAVLTGLMPKALREKDQIIRTLVLTGLGQLAHSRQAEYAVVTETVALTKRLKRPWARGLVNGVLRNYLRERPRWDAHHPDAVAYYNHPQWLIDAVRAAWPAQRTDIFAANNRRAAMVLRVNQRRFSRDDYLDLLAASQLPAQRGIAPDAIVLDEPINVHQLPQFADGAVSLQDTSAQWAAGLMDLKPGQHVLDACAAPGGKTCHLLERQDLDCLAIDLVESRLGRVHENLARLGLNAQVECHDAAEPIDGQFDRILVDAPCSGTGVIRRHPDIRLARDPQQVADNSALSLRILNNLWTNLKPGGRLVYATCSILPDENDTLVARFVKNTVDAQVGDCAIPGGIPQSCGSQILPGDDDVDGFYYAVLLKSPEHLEQTE</sequence>
<dbReference type="Gene3D" id="1.10.940.10">
    <property type="entry name" value="NusB-like"/>
    <property type="match status" value="1"/>
</dbReference>
<dbReference type="NCBIfam" id="NF008149">
    <property type="entry name" value="PRK10901.1"/>
    <property type="match status" value="1"/>
</dbReference>
<dbReference type="NCBIfam" id="TIGR00563">
    <property type="entry name" value="rsmB"/>
    <property type="match status" value="1"/>
</dbReference>
<evidence type="ECO:0000256" key="14">
    <source>
        <dbReference type="PROSITE-ProRule" id="PRU01023"/>
    </source>
</evidence>
<keyword evidence="9 14" id="KW-0949">S-adenosyl-L-methionine</keyword>
<reference evidence="16 17" key="1">
    <citation type="submission" date="2019-11" db="EMBL/GenBank/DDBJ databases">
        <authorList>
            <person name="Khan S.A."/>
            <person name="Jeon C.O."/>
            <person name="Chun B.H."/>
        </authorList>
    </citation>
    <scope>NUCLEOTIDE SEQUENCE [LARGE SCALE GENOMIC DNA]</scope>
    <source>
        <strain evidence="16 17">IMCC 1097</strain>
    </source>
</reference>
<dbReference type="InterPro" id="IPR004573">
    <property type="entry name" value="rRNA_ssu_MeTfrase_B"/>
</dbReference>
<dbReference type="FunFam" id="3.40.50.150:FF:000022">
    <property type="entry name" value="Ribosomal RNA small subunit methyltransferase B"/>
    <property type="match status" value="1"/>
</dbReference>
<dbReference type="GO" id="GO:0009383">
    <property type="term" value="F:rRNA (cytosine-C5-)-methyltransferase activity"/>
    <property type="evidence" value="ECO:0007669"/>
    <property type="project" value="TreeGrafter"/>
</dbReference>
<accession>A0A5Q2QB15</accession>
<dbReference type="Proteomes" id="UP000388235">
    <property type="component" value="Chromosome"/>
</dbReference>
<dbReference type="GO" id="GO:0070475">
    <property type="term" value="P:rRNA base methylation"/>
    <property type="evidence" value="ECO:0007669"/>
    <property type="project" value="TreeGrafter"/>
</dbReference>
<dbReference type="EMBL" id="CP045871">
    <property type="protein sequence ID" value="QGG79157.1"/>
    <property type="molecule type" value="Genomic_DNA"/>
</dbReference>
<keyword evidence="10 14" id="KW-0694">RNA-binding</keyword>
<dbReference type="SUPFAM" id="SSF53335">
    <property type="entry name" value="S-adenosyl-L-methionine-dependent methyltransferases"/>
    <property type="match status" value="1"/>
</dbReference>
<feature type="active site" description="Nucleophile" evidence="14">
    <location>
        <position position="370"/>
    </location>
</feature>
<dbReference type="KEGG" id="llp:GH975_00720"/>
<dbReference type="PROSITE" id="PS01153">
    <property type="entry name" value="NOL1_NOP2_SUN"/>
    <property type="match status" value="1"/>
</dbReference>
<comment type="function">
    <text evidence="1">Specifically methylates the cytosine at position 967 (m5C967) of 16S rRNA.</text>
</comment>
<evidence type="ECO:0000256" key="4">
    <source>
        <dbReference type="ARBA" id="ARBA00012140"/>
    </source>
</evidence>
<proteinExistence type="inferred from homology"/>
<dbReference type="AlphaFoldDB" id="A0A5Q2QB15"/>
<dbReference type="InterPro" id="IPR001678">
    <property type="entry name" value="MeTrfase_RsmB-F_NOP2_dom"/>
</dbReference>
<dbReference type="InterPro" id="IPR035926">
    <property type="entry name" value="NusB-like_sf"/>
</dbReference>
<keyword evidence="5" id="KW-0963">Cytoplasm</keyword>
<dbReference type="PANTHER" id="PTHR22807">
    <property type="entry name" value="NOP2 YEAST -RELATED NOL1/NOP2/FMU SUN DOMAIN-CONTAINING"/>
    <property type="match status" value="1"/>
</dbReference>
<dbReference type="Gene3D" id="3.40.50.150">
    <property type="entry name" value="Vaccinia Virus protein VP39"/>
    <property type="match status" value="1"/>
</dbReference>
<dbReference type="Pfam" id="PF01189">
    <property type="entry name" value="Methyltr_RsmB-F"/>
    <property type="match status" value="1"/>
</dbReference>
<comment type="catalytic activity">
    <reaction evidence="13">
        <text>cytidine(967) in 16S rRNA + S-adenosyl-L-methionine = 5-methylcytidine(967) in 16S rRNA + S-adenosyl-L-homocysteine + H(+)</text>
        <dbReference type="Rhea" id="RHEA:42748"/>
        <dbReference type="Rhea" id="RHEA-COMP:10219"/>
        <dbReference type="Rhea" id="RHEA-COMP:10220"/>
        <dbReference type="ChEBI" id="CHEBI:15378"/>
        <dbReference type="ChEBI" id="CHEBI:57856"/>
        <dbReference type="ChEBI" id="CHEBI:59789"/>
        <dbReference type="ChEBI" id="CHEBI:74483"/>
        <dbReference type="ChEBI" id="CHEBI:82748"/>
        <dbReference type="EC" id="2.1.1.176"/>
    </reaction>
</comment>
<keyword evidence="6" id="KW-0698">rRNA processing</keyword>
<gene>
    <name evidence="16" type="primary">rsmB</name>
    <name evidence="16" type="ORF">GH975_00720</name>
</gene>
<evidence type="ECO:0000256" key="3">
    <source>
        <dbReference type="ARBA" id="ARBA00007494"/>
    </source>
</evidence>
<dbReference type="InterPro" id="IPR054728">
    <property type="entry name" value="RsmB-like_ferredoxin"/>
</dbReference>
<dbReference type="PRINTS" id="PR02008">
    <property type="entry name" value="RCMTFAMILY"/>
</dbReference>
<name>A0A5Q2QB15_9GAMM</name>
<protein>
    <recommendedName>
        <fullName evidence="4">16S rRNA (cytosine(967)-C(5))-methyltransferase</fullName>
        <ecNumber evidence="4">2.1.1.176</ecNumber>
    </recommendedName>
    <alternativeName>
        <fullName evidence="11">16S rRNA m5C967 methyltransferase</fullName>
    </alternativeName>
    <alternativeName>
        <fullName evidence="12">rRNA (cytosine-C(5)-)-methyltransferase RsmB</fullName>
    </alternativeName>
</protein>
<comment type="similarity">
    <text evidence="3 14">Belongs to the class I-like SAM-binding methyltransferase superfamily. RsmB/NOP family.</text>
</comment>
<dbReference type="InterPro" id="IPR006027">
    <property type="entry name" value="NusB_RsmB_TIM44"/>
</dbReference>
<dbReference type="SUPFAM" id="SSF48013">
    <property type="entry name" value="NusB-like"/>
    <property type="match status" value="1"/>
</dbReference>
<dbReference type="OrthoDB" id="9810297at2"/>
<dbReference type="Pfam" id="PF22458">
    <property type="entry name" value="RsmF-B_ferredox"/>
    <property type="match status" value="1"/>
</dbReference>
<evidence type="ECO:0000256" key="1">
    <source>
        <dbReference type="ARBA" id="ARBA00002724"/>
    </source>
</evidence>
<keyword evidence="7 14" id="KW-0489">Methyltransferase</keyword>
<evidence type="ECO:0000256" key="11">
    <source>
        <dbReference type="ARBA" id="ARBA00030399"/>
    </source>
</evidence>
<evidence type="ECO:0000256" key="13">
    <source>
        <dbReference type="ARBA" id="ARBA00047283"/>
    </source>
</evidence>
<dbReference type="InterPro" id="IPR023267">
    <property type="entry name" value="RCMT"/>
</dbReference>
<evidence type="ECO:0000256" key="12">
    <source>
        <dbReference type="ARBA" id="ARBA00031088"/>
    </source>
</evidence>
<comment type="caution">
    <text evidence="14">Lacks conserved residue(s) required for the propagation of feature annotation.</text>
</comment>
<evidence type="ECO:0000256" key="9">
    <source>
        <dbReference type="ARBA" id="ARBA00022691"/>
    </source>
</evidence>
<keyword evidence="8 14" id="KW-0808">Transferase</keyword>
<feature type="binding site" evidence="14">
    <location>
        <position position="317"/>
    </location>
    <ligand>
        <name>S-adenosyl-L-methionine</name>
        <dbReference type="ChEBI" id="CHEBI:59789"/>
    </ligand>
</feature>
<dbReference type="InterPro" id="IPR049560">
    <property type="entry name" value="MeTrfase_RsmB-F_NOP2_cat"/>
</dbReference>
<dbReference type="InterPro" id="IPR018314">
    <property type="entry name" value="RsmB/NOL1/NOP2-like_CS"/>
</dbReference>
<dbReference type="PANTHER" id="PTHR22807:SF61">
    <property type="entry name" value="NOL1_NOP2_SUN FAMILY PROTEIN _ ANTITERMINATION NUSB DOMAIN-CONTAINING PROTEIN"/>
    <property type="match status" value="1"/>
</dbReference>
<dbReference type="GO" id="GO:0005829">
    <property type="term" value="C:cytosol"/>
    <property type="evidence" value="ECO:0007669"/>
    <property type="project" value="TreeGrafter"/>
</dbReference>
<evidence type="ECO:0000256" key="10">
    <source>
        <dbReference type="ARBA" id="ARBA00022884"/>
    </source>
</evidence>
<dbReference type="InterPro" id="IPR029063">
    <property type="entry name" value="SAM-dependent_MTases_sf"/>
</dbReference>
<evidence type="ECO:0000259" key="15">
    <source>
        <dbReference type="PROSITE" id="PS51686"/>
    </source>
</evidence>
<evidence type="ECO:0000256" key="5">
    <source>
        <dbReference type="ARBA" id="ARBA00022490"/>
    </source>
</evidence>
<evidence type="ECO:0000256" key="8">
    <source>
        <dbReference type="ARBA" id="ARBA00022679"/>
    </source>
</evidence>
<evidence type="ECO:0000256" key="2">
    <source>
        <dbReference type="ARBA" id="ARBA00004496"/>
    </source>
</evidence>
<feature type="binding site" evidence="14">
    <location>
        <position position="276"/>
    </location>
    <ligand>
        <name>S-adenosyl-L-methionine</name>
        <dbReference type="ChEBI" id="CHEBI:59789"/>
    </ligand>
</feature>
<dbReference type="GO" id="GO:0006355">
    <property type="term" value="P:regulation of DNA-templated transcription"/>
    <property type="evidence" value="ECO:0007669"/>
    <property type="project" value="InterPro"/>
</dbReference>
<organism evidence="16 17">
    <name type="scientific">Litorivicinus lipolyticus</name>
    <dbReference type="NCBI Taxonomy" id="418701"/>
    <lineage>
        <taxon>Bacteria</taxon>
        <taxon>Pseudomonadati</taxon>
        <taxon>Pseudomonadota</taxon>
        <taxon>Gammaproteobacteria</taxon>
        <taxon>Oceanospirillales</taxon>
        <taxon>Litorivicinaceae</taxon>
        <taxon>Litorivicinus</taxon>
    </lineage>
</organism>
<evidence type="ECO:0000313" key="16">
    <source>
        <dbReference type="EMBL" id="QGG79157.1"/>
    </source>
</evidence>
<dbReference type="RefSeq" id="WP_153712661.1">
    <property type="nucleotide sequence ID" value="NZ_CP045871.1"/>
</dbReference>
<feature type="binding site" evidence="14">
    <location>
        <begin position="254"/>
        <end position="260"/>
    </location>
    <ligand>
        <name>S-adenosyl-L-methionine</name>
        <dbReference type="ChEBI" id="CHEBI:59789"/>
    </ligand>
</feature>
<evidence type="ECO:0000256" key="6">
    <source>
        <dbReference type="ARBA" id="ARBA00022552"/>
    </source>
</evidence>
<dbReference type="Gene3D" id="1.10.287.730">
    <property type="entry name" value="Helix hairpin bin"/>
    <property type="match status" value="1"/>
</dbReference>
<evidence type="ECO:0000256" key="7">
    <source>
        <dbReference type="ARBA" id="ARBA00022603"/>
    </source>
</evidence>
<comment type="subcellular location">
    <subcellularLocation>
        <location evidence="2">Cytoplasm</location>
    </subcellularLocation>
</comment>
<dbReference type="GO" id="GO:0003723">
    <property type="term" value="F:RNA binding"/>
    <property type="evidence" value="ECO:0007669"/>
    <property type="project" value="UniProtKB-UniRule"/>
</dbReference>
<feature type="domain" description="SAM-dependent MTase RsmB/NOP-type" evidence="15">
    <location>
        <begin position="165"/>
        <end position="428"/>
    </location>
</feature>
<keyword evidence="17" id="KW-1185">Reference proteome</keyword>
<dbReference type="PROSITE" id="PS51686">
    <property type="entry name" value="SAM_MT_RSMB_NOP"/>
    <property type="match status" value="1"/>
</dbReference>
<dbReference type="Gene3D" id="3.30.70.1170">
    <property type="entry name" value="Sun protein, domain 3"/>
    <property type="match status" value="1"/>
</dbReference>
<dbReference type="CDD" id="cd02440">
    <property type="entry name" value="AdoMet_MTases"/>
    <property type="match status" value="1"/>
</dbReference>
<dbReference type="EC" id="2.1.1.176" evidence="4"/>
<evidence type="ECO:0000313" key="17">
    <source>
        <dbReference type="Proteomes" id="UP000388235"/>
    </source>
</evidence>
<dbReference type="Pfam" id="PF01029">
    <property type="entry name" value="NusB"/>
    <property type="match status" value="1"/>
</dbReference>